<dbReference type="Pfam" id="PF00001">
    <property type="entry name" value="7tm_1"/>
    <property type="match status" value="1"/>
</dbReference>
<feature type="transmembrane region" description="Helical" evidence="13">
    <location>
        <begin position="137"/>
        <end position="161"/>
    </location>
</feature>
<evidence type="ECO:0000256" key="6">
    <source>
        <dbReference type="ARBA" id="ARBA00023136"/>
    </source>
</evidence>
<keyword evidence="9" id="KW-0325">Glycoprotein</keyword>
<evidence type="ECO:0000313" key="15">
    <source>
        <dbReference type="Ensembl" id="ENSLOCP00000021474.1"/>
    </source>
</evidence>
<organism evidence="15 16">
    <name type="scientific">Lepisosteus oculatus</name>
    <name type="common">Spotted gar</name>
    <dbReference type="NCBI Taxonomy" id="7918"/>
    <lineage>
        <taxon>Eukaryota</taxon>
        <taxon>Metazoa</taxon>
        <taxon>Chordata</taxon>
        <taxon>Craniata</taxon>
        <taxon>Vertebrata</taxon>
        <taxon>Euteleostomi</taxon>
        <taxon>Actinopterygii</taxon>
        <taxon>Neopterygii</taxon>
        <taxon>Holostei</taxon>
        <taxon>Semionotiformes</taxon>
        <taxon>Lepisosteidae</taxon>
        <taxon>Lepisosteus</taxon>
    </lineage>
</organism>
<feature type="transmembrane region" description="Helical" evidence="13">
    <location>
        <begin position="181"/>
        <end position="204"/>
    </location>
</feature>
<dbReference type="PRINTS" id="PR00237">
    <property type="entry name" value="GPCRRHODOPSN"/>
</dbReference>
<accession>W5NLG5</accession>
<keyword evidence="3 11" id="KW-0812">Transmembrane</keyword>
<evidence type="ECO:0000256" key="1">
    <source>
        <dbReference type="ARBA" id="ARBA00004651"/>
    </source>
</evidence>
<dbReference type="OMA" id="NECLFIP"/>
<evidence type="ECO:0000313" key="16">
    <source>
        <dbReference type="Proteomes" id="UP000018468"/>
    </source>
</evidence>
<evidence type="ECO:0000256" key="4">
    <source>
        <dbReference type="ARBA" id="ARBA00022989"/>
    </source>
</evidence>
<sequence length="334" mass="38281">YSWTSNSSLNNSCGINFTIDSVFLPVLYGIFFTVGIPLNLLALYGLYRLVKSENVLPVYVINLLLSDLLQLITLPLWIDYYSRKHIWRFGPSTCQAVGLIFYISLYAGIFFLCVIALERHLAIAWPLKFQALRRLQYARWVALGLWMVVAVPPSVAFGVLFPKNKEDITFCIEKYPSDQNFTIYRLITLVLSFVIPFSFIGILHRKTLKSLAEVSSLASEEKWRIQGLLNLVIIIFVLVLGPYHFIGSVKYVVLLFHPNICEWEKSIFVFYQLGRVLLSLNSLLDPILYIFLRKDFQEVICMAVPCLSRKQNGLEPSRTSPSFSKPIDRLTNST</sequence>
<keyword evidence="7" id="KW-1015">Disulfide bond</keyword>
<dbReference type="Gene3D" id="1.20.1070.10">
    <property type="entry name" value="Rhodopsin 7-helix transmembrane proteins"/>
    <property type="match status" value="1"/>
</dbReference>
<comment type="subcellular location">
    <subcellularLocation>
        <location evidence="1">Cell membrane</location>
        <topology evidence="1">Multi-pass membrane protein</topology>
    </subcellularLocation>
</comment>
<reference evidence="16" key="1">
    <citation type="submission" date="2011-12" db="EMBL/GenBank/DDBJ databases">
        <title>The Draft Genome of Lepisosteus oculatus.</title>
        <authorList>
            <consortium name="The Broad Institute Genome Assembly &amp; Analysis Group"/>
            <consortium name="Computational R&amp;D Group"/>
            <consortium name="and Sequencing Platform"/>
            <person name="Di Palma F."/>
            <person name="Alfoldi J."/>
            <person name="Johnson J."/>
            <person name="Berlin A."/>
            <person name="Gnerre S."/>
            <person name="Jaffe D."/>
            <person name="MacCallum I."/>
            <person name="Young S."/>
            <person name="Walker B.J."/>
            <person name="Lander E.S."/>
            <person name="Lindblad-Toh K."/>
        </authorList>
    </citation>
    <scope>NUCLEOTIDE SEQUENCE [LARGE SCALE GENOMIC DNA]</scope>
</reference>
<proteinExistence type="inferred from homology"/>
<evidence type="ECO:0000256" key="9">
    <source>
        <dbReference type="ARBA" id="ARBA00023180"/>
    </source>
</evidence>
<dbReference type="Ensembl" id="ENSLOCT00000021511.1">
    <property type="protein sequence ID" value="ENSLOCP00000021474.1"/>
    <property type="gene ID" value="ENSLOCG00000017369.1"/>
</dbReference>
<dbReference type="HOGENOM" id="CLU_009579_23_0_1"/>
<feature type="transmembrane region" description="Helical" evidence="13">
    <location>
        <begin position="26"/>
        <end position="47"/>
    </location>
</feature>
<keyword evidence="10 11" id="KW-0807">Transducer</keyword>
<evidence type="ECO:0000256" key="5">
    <source>
        <dbReference type="ARBA" id="ARBA00023040"/>
    </source>
</evidence>
<keyword evidence="16" id="KW-1185">Reference proteome</keyword>
<evidence type="ECO:0000256" key="2">
    <source>
        <dbReference type="ARBA" id="ARBA00022475"/>
    </source>
</evidence>
<dbReference type="PRINTS" id="PR01157">
    <property type="entry name" value="P2YPURNOCPTR"/>
</dbReference>
<dbReference type="GO" id="GO:0004930">
    <property type="term" value="F:G protein-coupled receptor activity"/>
    <property type="evidence" value="ECO:0007669"/>
    <property type="project" value="UniProtKB-KW"/>
</dbReference>
<evidence type="ECO:0000256" key="12">
    <source>
        <dbReference type="SAM" id="MobiDB-lite"/>
    </source>
</evidence>
<dbReference type="EMBL" id="AHAT01001813">
    <property type="status" value="NOT_ANNOTATED_CDS"/>
    <property type="molecule type" value="Genomic_DNA"/>
</dbReference>
<dbReference type="Bgee" id="ENSLOCG00000017369">
    <property type="expression patterns" value="Expressed in mesonephros and 10 other cell types or tissues"/>
</dbReference>
<keyword evidence="2" id="KW-1003">Cell membrane</keyword>
<dbReference type="InParanoid" id="W5NLG5"/>
<evidence type="ECO:0000259" key="14">
    <source>
        <dbReference type="PROSITE" id="PS50262"/>
    </source>
</evidence>
<dbReference type="InterPro" id="IPR017452">
    <property type="entry name" value="GPCR_Rhodpsn_7TM"/>
</dbReference>
<name>W5NLG5_LEPOC</name>
<evidence type="ECO:0000256" key="7">
    <source>
        <dbReference type="ARBA" id="ARBA00023157"/>
    </source>
</evidence>
<evidence type="ECO:0000256" key="3">
    <source>
        <dbReference type="ARBA" id="ARBA00022692"/>
    </source>
</evidence>
<feature type="transmembrane region" description="Helical" evidence="13">
    <location>
        <begin position="225"/>
        <end position="246"/>
    </location>
</feature>
<evidence type="ECO:0000256" key="13">
    <source>
        <dbReference type="SAM" id="Phobius"/>
    </source>
</evidence>
<dbReference type="SUPFAM" id="SSF81321">
    <property type="entry name" value="Family A G protein-coupled receptor-like"/>
    <property type="match status" value="1"/>
</dbReference>
<keyword evidence="5 11" id="KW-0297">G-protein coupled receptor</keyword>
<dbReference type="GO" id="GO:0005886">
    <property type="term" value="C:plasma membrane"/>
    <property type="evidence" value="ECO:0007669"/>
    <property type="project" value="UniProtKB-SubCell"/>
</dbReference>
<dbReference type="InterPro" id="IPR000276">
    <property type="entry name" value="GPCR_Rhodpsn"/>
</dbReference>
<comment type="similarity">
    <text evidence="11">Belongs to the G-protein coupled receptor 1 family.</text>
</comment>
<feature type="domain" description="G-protein coupled receptors family 1 profile" evidence="14">
    <location>
        <begin position="38"/>
        <end position="289"/>
    </location>
</feature>
<evidence type="ECO:0000256" key="10">
    <source>
        <dbReference type="ARBA" id="ARBA00023224"/>
    </source>
</evidence>
<dbReference type="AlphaFoldDB" id="W5NLG5"/>
<evidence type="ECO:0000256" key="8">
    <source>
        <dbReference type="ARBA" id="ARBA00023170"/>
    </source>
</evidence>
<evidence type="ECO:0000256" key="11">
    <source>
        <dbReference type="RuleBase" id="RU000688"/>
    </source>
</evidence>
<dbReference type="PANTHER" id="PTHR24234:SF8">
    <property type="entry name" value="G-PROTEIN COUPLED RECEPTOR 4-LIKE"/>
    <property type="match status" value="1"/>
</dbReference>
<dbReference type="PANTHER" id="PTHR24234">
    <property type="entry name" value="LYSOPHOSPHATIDIC ACID RECEPTOR 5/SPHINGOSYLPHOSPHORYLCHOLINE RECEPTOR"/>
    <property type="match status" value="1"/>
</dbReference>
<dbReference type="PROSITE" id="PS50262">
    <property type="entry name" value="G_PROTEIN_RECEP_F1_2"/>
    <property type="match status" value="1"/>
</dbReference>
<keyword evidence="8 11" id="KW-0675">Receptor</keyword>
<dbReference type="PROSITE" id="PS00237">
    <property type="entry name" value="G_PROTEIN_RECEP_F1_1"/>
    <property type="match status" value="1"/>
</dbReference>
<keyword evidence="6 13" id="KW-0472">Membrane</keyword>
<protein>
    <submittedName>
        <fullName evidence="15">Zgc:171579</fullName>
    </submittedName>
</protein>
<feature type="transmembrane region" description="Helical" evidence="13">
    <location>
        <begin position="98"/>
        <end position="117"/>
    </location>
</feature>
<reference evidence="15" key="2">
    <citation type="submission" date="2025-08" db="UniProtKB">
        <authorList>
            <consortium name="Ensembl"/>
        </authorList>
    </citation>
    <scope>IDENTIFICATION</scope>
</reference>
<keyword evidence="4 13" id="KW-1133">Transmembrane helix</keyword>
<feature type="transmembrane region" description="Helical" evidence="13">
    <location>
        <begin position="59"/>
        <end position="78"/>
    </location>
</feature>
<reference evidence="15" key="3">
    <citation type="submission" date="2025-09" db="UniProtKB">
        <authorList>
            <consortium name="Ensembl"/>
        </authorList>
    </citation>
    <scope>IDENTIFICATION</scope>
</reference>
<dbReference type="Proteomes" id="UP000018468">
    <property type="component" value="Linkage group LG16"/>
</dbReference>
<dbReference type="GeneTree" id="ENSGT00950000183136"/>
<dbReference type="eggNOG" id="ENOG502QRKT">
    <property type="taxonomic scope" value="Eukaryota"/>
</dbReference>
<feature type="region of interest" description="Disordered" evidence="12">
    <location>
        <begin position="311"/>
        <end position="334"/>
    </location>
</feature>